<keyword evidence="1" id="KW-0812">Transmembrane</keyword>
<evidence type="ECO:0000256" key="1">
    <source>
        <dbReference type="SAM" id="Phobius"/>
    </source>
</evidence>
<keyword evidence="3" id="KW-1185">Reference proteome</keyword>
<dbReference type="Proteomes" id="UP000176087">
    <property type="component" value="Unassembled WGS sequence"/>
</dbReference>
<dbReference type="EMBL" id="LJGT01000038">
    <property type="protein sequence ID" value="OEU90383.1"/>
    <property type="molecule type" value="Genomic_DNA"/>
</dbReference>
<protein>
    <submittedName>
        <fullName evidence="2">Uncharacterized protein</fullName>
    </submittedName>
</protein>
<dbReference type="AlphaFoldDB" id="A0A1E7JQ91"/>
<evidence type="ECO:0000313" key="2">
    <source>
        <dbReference type="EMBL" id="OEU90383.1"/>
    </source>
</evidence>
<accession>A0A1E7JQ91</accession>
<feature type="transmembrane region" description="Helical" evidence="1">
    <location>
        <begin position="82"/>
        <end position="108"/>
    </location>
</feature>
<dbReference type="RefSeq" id="WP_070009246.1">
    <property type="nucleotide sequence ID" value="NZ_LJGS01000036.1"/>
</dbReference>
<keyword evidence="1" id="KW-0472">Membrane</keyword>
<proteinExistence type="predicted"/>
<sequence length="139" mass="14477">MRRLDDSLNRAEEAGRDLQAQYAIWHHAVYAAQLGARRAQVIAVLGLLVLAGLGYAVAFSATRGVLESVAHDRFNPSDTAQLITAVGGLTTAVGLSIAAVIKAVALLVHSRADMLRARAGLPPGESAAQEEPPSDATAP</sequence>
<evidence type="ECO:0000313" key="3">
    <source>
        <dbReference type="Proteomes" id="UP000176087"/>
    </source>
</evidence>
<feature type="transmembrane region" description="Helical" evidence="1">
    <location>
        <begin position="41"/>
        <end position="62"/>
    </location>
</feature>
<reference evidence="2 3" key="1">
    <citation type="journal article" date="2016" name="Front. Microbiol.">
        <title>Comparative Genomics Analysis of Streptomyces Species Reveals Their Adaptation to the Marine Environment and Their Diversity at the Genomic Level.</title>
        <authorList>
            <person name="Tian X."/>
            <person name="Zhang Z."/>
            <person name="Yang T."/>
            <person name="Chen M."/>
            <person name="Li J."/>
            <person name="Chen F."/>
            <person name="Yang J."/>
            <person name="Li W."/>
            <person name="Zhang B."/>
            <person name="Zhang Z."/>
            <person name="Wu J."/>
            <person name="Zhang C."/>
            <person name="Long L."/>
            <person name="Xiao J."/>
        </authorList>
    </citation>
    <scope>NUCLEOTIDE SEQUENCE [LARGE SCALE GENOMIC DNA]</scope>
    <source>
        <strain evidence="2 3">SCSIO 10390</strain>
    </source>
</reference>
<organism evidence="2 3">
    <name type="scientific">Streptomyces abyssalis</name>
    <dbReference type="NCBI Taxonomy" id="933944"/>
    <lineage>
        <taxon>Bacteria</taxon>
        <taxon>Bacillati</taxon>
        <taxon>Actinomycetota</taxon>
        <taxon>Actinomycetes</taxon>
        <taxon>Kitasatosporales</taxon>
        <taxon>Streptomycetaceae</taxon>
        <taxon>Streptomyces</taxon>
    </lineage>
</organism>
<name>A0A1E7JQ91_9ACTN</name>
<keyword evidence="1" id="KW-1133">Transmembrane helix</keyword>
<gene>
    <name evidence="2" type="ORF">AN215_12935</name>
</gene>
<comment type="caution">
    <text evidence="2">The sequence shown here is derived from an EMBL/GenBank/DDBJ whole genome shotgun (WGS) entry which is preliminary data.</text>
</comment>